<dbReference type="EMBL" id="JAAXLA010000028">
    <property type="protein sequence ID" value="NMH98860.1"/>
    <property type="molecule type" value="Genomic_DNA"/>
</dbReference>
<reference evidence="2 3" key="1">
    <citation type="submission" date="2020-04" db="EMBL/GenBank/DDBJ databases">
        <authorList>
            <person name="Klaysubun C."/>
            <person name="Duangmal K."/>
            <person name="Lipun K."/>
        </authorList>
    </citation>
    <scope>NUCLEOTIDE SEQUENCE [LARGE SCALE GENOMIC DNA]</scope>
    <source>
        <strain evidence="2 3">K10HN5</strain>
    </source>
</reference>
<dbReference type="Proteomes" id="UP000820669">
    <property type="component" value="Unassembled WGS sequence"/>
</dbReference>
<organism evidence="2 3">
    <name type="scientific">Pseudonocardia acidicola</name>
    <dbReference type="NCBI Taxonomy" id="2724939"/>
    <lineage>
        <taxon>Bacteria</taxon>
        <taxon>Bacillati</taxon>
        <taxon>Actinomycetota</taxon>
        <taxon>Actinomycetes</taxon>
        <taxon>Pseudonocardiales</taxon>
        <taxon>Pseudonocardiaceae</taxon>
        <taxon>Pseudonocardia</taxon>
    </lineage>
</organism>
<accession>A0ABX1SBC9</accession>
<gene>
    <name evidence="2" type="ORF">HF526_16320</name>
</gene>
<sequence length="47" mass="4984">MGARCLDPPEVPADGCEECTVADLLFALLLIGGFAVLVLILRGLERL</sequence>
<keyword evidence="1" id="KW-0812">Transmembrane</keyword>
<name>A0ABX1SBC9_9PSEU</name>
<comment type="caution">
    <text evidence="2">The sequence shown here is derived from an EMBL/GenBank/DDBJ whole genome shotgun (WGS) entry which is preliminary data.</text>
</comment>
<dbReference type="RefSeq" id="WP_169382288.1">
    <property type="nucleotide sequence ID" value="NZ_JAAXLA010000028.1"/>
</dbReference>
<keyword evidence="1" id="KW-0472">Membrane</keyword>
<evidence type="ECO:0008006" key="4">
    <source>
        <dbReference type="Google" id="ProtNLM"/>
    </source>
</evidence>
<evidence type="ECO:0000313" key="3">
    <source>
        <dbReference type="Proteomes" id="UP000820669"/>
    </source>
</evidence>
<proteinExistence type="predicted"/>
<evidence type="ECO:0000256" key="1">
    <source>
        <dbReference type="SAM" id="Phobius"/>
    </source>
</evidence>
<feature type="transmembrane region" description="Helical" evidence="1">
    <location>
        <begin position="24"/>
        <end position="44"/>
    </location>
</feature>
<keyword evidence="3" id="KW-1185">Reference proteome</keyword>
<evidence type="ECO:0000313" key="2">
    <source>
        <dbReference type="EMBL" id="NMH98860.1"/>
    </source>
</evidence>
<protein>
    <recommendedName>
        <fullName evidence="4">K+-transporting ATPase KdpF subunit</fullName>
    </recommendedName>
</protein>
<keyword evidence="1" id="KW-1133">Transmembrane helix</keyword>